<dbReference type="OrthoDB" id="489241at2"/>
<feature type="domain" description="PAS" evidence="15">
    <location>
        <begin position="785"/>
        <end position="856"/>
    </location>
</feature>
<keyword evidence="7" id="KW-0288">FMN</keyword>
<evidence type="ECO:0000256" key="10">
    <source>
        <dbReference type="ARBA" id="ARBA00022777"/>
    </source>
</evidence>
<dbReference type="GO" id="GO:0009881">
    <property type="term" value="F:photoreceptor activity"/>
    <property type="evidence" value="ECO:0007669"/>
    <property type="project" value="UniProtKB-KW"/>
</dbReference>
<dbReference type="SMART" id="SM00086">
    <property type="entry name" value="PAC"/>
    <property type="match status" value="5"/>
</dbReference>
<dbReference type="PROSITE" id="PS50112">
    <property type="entry name" value="PAS"/>
    <property type="match status" value="4"/>
</dbReference>
<dbReference type="InterPro" id="IPR000700">
    <property type="entry name" value="PAS-assoc_C"/>
</dbReference>
<comment type="catalytic activity">
    <reaction evidence="1">
        <text>ATP + protein L-histidine = ADP + protein N-phospho-L-histidine.</text>
        <dbReference type="EC" id="2.7.13.3"/>
    </reaction>
</comment>
<keyword evidence="8" id="KW-0808">Transferase</keyword>
<feature type="domain" description="PAS" evidence="15">
    <location>
        <begin position="272"/>
        <end position="342"/>
    </location>
</feature>
<feature type="domain" description="PAC" evidence="16">
    <location>
        <begin position="346"/>
        <end position="398"/>
    </location>
</feature>
<dbReference type="Gene3D" id="3.30.450.20">
    <property type="entry name" value="PAS domain"/>
    <property type="match status" value="7"/>
</dbReference>
<dbReference type="PANTHER" id="PTHR44757:SF2">
    <property type="entry name" value="BIOFILM ARCHITECTURE MAINTENANCE PROTEIN MBAA"/>
    <property type="match status" value="1"/>
</dbReference>
<dbReference type="Pfam" id="PF08448">
    <property type="entry name" value="PAS_4"/>
    <property type="match status" value="2"/>
</dbReference>
<accession>A0A069E3K3</accession>
<keyword evidence="18" id="KW-1185">Reference proteome</keyword>
<evidence type="ECO:0000256" key="1">
    <source>
        <dbReference type="ARBA" id="ARBA00000085"/>
    </source>
</evidence>
<evidence type="ECO:0000256" key="8">
    <source>
        <dbReference type="ARBA" id="ARBA00022679"/>
    </source>
</evidence>
<dbReference type="InterPro" id="IPR013656">
    <property type="entry name" value="PAS_4"/>
</dbReference>
<dbReference type="Gene3D" id="3.30.565.10">
    <property type="entry name" value="Histidine kinase-like ATPase, C-terminal domain"/>
    <property type="match status" value="1"/>
</dbReference>
<dbReference type="GO" id="GO:0004673">
    <property type="term" value="F:protein histidine kinase activity"/>
    <property type="evidence" value="ECO:0007669"/>
    <property type="project" value="UniProtKB-EC"/>
</dbReference>
<dbReference type="InterPro" id="IPR011102">
    <property type="entry name" value="Sig_transdc_His_kinase_HWE"/>
</dbReference>
<keyword evidence="6" id="KW-0285">Flavoprotein</keyword>
<organism evidence="17 18">
    <name type="scientific">Hyphomonas adhaerens MHS-3</name>
    <dbReference type="NCBI Taxonomy" id="1280949"/>
    <lineage>
        <taxon>Bacteria</taxon>
        <taxon>Pseudomonadati</taxon>
        <taxon>Pseudomonadota</taxon>
        <taxon>Alphaproteobacteria</taxon>
        <taxon>Hyphomonadales</taxon>
        <taxon>Hyphomonadaceae</taxon>
        <taxon>Hyphomonas</taxon>
    </lineage>
</organism>
<dbReference type="GO" id="GO:0005524">
    <property type="term" value="F:ATP binding"/>
    <property type="evidence" value="ECO:0007669"/>
    <property type="project" value="UniProtKB-KW"/>
</dbReference>
<dbReference type="SMART" id="SM00911">
    <property type="entry name" value="HWE_HK"/>
    <property type="match status" value="1"/>
</dbReference>
<feature type="region of interest" description="Disordered" evidence="14">
    <location>
        <begin position="1"/>
        <end position="21"/>
    </location>
</feature>
<evidence type="ECO:0000256" key="6">
    <source>
        <dbReference type="ARBA" id="ARBA00022630"/>
    </source>
</evidence>
<keyword evidence="12" id="KW-0157">Chromophore</keyword>
<dbReference type="eggNOG" id="COG2205">
    <property type="taxonomic scope" value="Bacteria"/>
</dbReference>
<evidence type="ECO:0000259" key="15">
    <source>
        <dbReference type="PROSITE" id="PS50112"/>
    </source>
</evidence>
<keyword evidence="5" id="KW-0716">Sensory transduction</keyword>
<reference evidence="17 18" key="1">
    <citation type="journal article" date="2014" name="Antonie Van Leeuwenhoek">
        <title>Hyphomonas beringensis sp. nov. and Hyphomonas chukchiensis sp. nov., isolated from surface seawater of the Bering Sea and Chukchi Sea.</title>
        <authorList>
            <person name="Li C."/>
            <person name="Lai Q."/>
            <person name="Li G."/>
            <person name="Dong C."/>
            <person name="Wang J."/>
            <person name="Liao Y."/>
            <person name="Shao Z."/>
        </authorList>
    </citation>
    <scope>NUCLEOTIDE SEQUENCE [LARGE SCALE GENOMIC DNA]</scope>
    <source>
        <strain evidence="17 18">MHS-3</strain>
    </source>
</reference>
<dbReference type="CDD" id="cd00130">
    <property type="entry name" value="PAS"/>
    <property type="match status" value="5"/>
</dbReference>
<dbReference type="Pfam" id="PF13426">
    <property type="entry name" value="PAS_9"/>
    <property type="match status" value="3"/>
</dbReference>
<dbReference type="SMART" id="SM00091">
    <property type="entry name" value="PAS"/>
    <property type="match status" value="6"/>
</dbReference>
<evidence type="ECO:0000256" key="2">
    <source>
        <dbReference type="ARBA" id="ARBA00012438"/>
    </source>
</evidence>
<dbReference type="Pfam" id="PF07536">
    <property type="entry name" value="HWE_HK"/>
    <property type="match status" value="1"/>
</dbReference>
<evidence type="ECO:0000256" key="13">
    <source>
        <dbReference type="ARBA" id="ARBA00023170"/>
    </source>
</evidence>
<keyword evidence="13" id="KW-0675">Receptor</keyword>
<dbReference type="InterPro" id="IPR000014">
    <property type="entry name" value="PAS"/>
</dbReference>
<evidence type="ECO:0000259" key="16">
    <source>
        <dbReference type="PROSITE" id="PS50113"/>
    </source>
</evidence>
<dbReference type="InterPro" id="IPR052155">
    <property type="entry name" value="Biofilm_reg_signaling"/>
</dbReference>
<keyword evidence="10" id="KW-0418">Kinase</keyword>
<evidence type="ECO:0000256" key="3">
    <source>
        <dbReference type="ARBA" id="ARBA00022543"/>
    </source>
</evidence>
<dbReference type="InterPro" id="IPR013655">
    <property type="entry name" value="PAS_fold_3"/>
</dbReference>
<evidence type="ECO:0000313" key="17">
    <source>
        <dbReference type="EMBL" id="KCZ84568.1"/>
    </source>
</evidence>
<comment type="caution">
    <text evidence="17">The sequence shown here is derived from an EMBL/GenBank/DDBJ whole genome shotgun (WGS) entry which is preliminary data.</text>
</comment>
<dbReference type="EMBL" id="ARYH01000001">
    <property type="protein sequence ID" value="KCZ84568.1"/>
    <property type="molecule type" value="Genomic_DNA"/>
</dbReference>
<feature type="domain" description="PAC" evidence="16">
    <location>
        <begin position="219"/>
        <end position="271"/>
    </location>
</feature>
<evidence type="ECO:0000256" key="4">
    <source>
        <dbReference type="ARBA" id="ARBA00022553"/>
    </source>
</evidence>
<dbReference type="AlphaFoldDB" id="A0A069E3K3"/>
<keyword evidence="3" id="KW-0600">Photoreceptor protein</keyword>
<gene>
    <name evidence="17" type="ORF">HAD_02775</name>
</gene>
<evidence type="ECO:0000256" key="14">
    <source>
        <dbReference type="SAM" id="MobiDB-lite"/>
    </source>
</evidence>
<name>A0A069E3K3_9PROT</name>
<dbReference type="eggNOG" id="COG3920">
    <property type="taxonomic scope" value="Bacteria"/>
</dbReference>
<proteinExistence type="predicted"/>
<dbReference type="InterPro" id="IPR036890">
    <property type="entry name" value="HATPase_C_sf"/>
</dbReference>
<dbReference type="PANTHER" id="PTHR44757">
    <property type="entry name" value="DIGUANYLATE CYCLASE DGCP"/>
    <property type="match status" value="1"/>
</dbReference>
<feature type="domain" description="PAC" evidence="16">
    <location>
        <begin position="860"/>
        <end position="913"/>
    </location>
</feature>
<protein>
    <recommendedName>
        <fullName evidence="2">histidine kinase</fullName>
        <ecNumber evidence="2">2.7.13.3</ecNumber>
    </recommendedName>
</protein>
<keyword evidence="11" id="KW-0067">ATP-binding</keyword>
<evidence type="ECO:0000256" key="7">
    <source>
        <dbReference type="ARBA" id="ARBA00022643"/>
    </source>
</evidence>
<evidence type="ECO:0000313" key="18">
    <source>
        <dbReference type="Proteomes" id="UP000027446"/>
    </source>
</evidence>
<evidence type="ECO:0000256" key="11">
    <source>
        <dbReference type="ARBA" id="ARBA00022840"/>
    </source>
</evidence>
<evidence type="ECO:0000256" key="9">
    <source>
        <dbReference type="ARBA" id="ARBA00022741"/>
    </source>
</evidence>
<dbReference type="InterPro" id="IPR001610">
    <property type="entry name" value="PAC"/>
</dbReference>
<evidence type="ECO:0000256" key="12">
    <source>
        <dbReference type="ARBA" id="ARBA00022991"/>
    </source>
</evidence>
<keyword evidence="9" id="KW-0547">Nucleotide-binding</keyword>
<dbReference type="STRING" id="1280949.HAD_02775"/>
<dbReference type="SUPFAM" id="SSF55785">
    <property type="entry name" value="PYP-like sensor domain (PAS domain)"/>
    <property type="match status" value="7"/>
</dbReference>
<keyword evidence="4" id="KW-0597">Phosphoprotein</keyword>
<dbReference type="Pfam" id="PF08447">
    <property type="entry name" value="PAS_3"/>
    <property type="match status" value="2"/>
</dbReference>
<feature type="domain" description="PAC" evidence="16">
    <location>
        <begin position="92"/>
        <end position="144"/>
    </location>
</feature>
<dbReference type="EC" id="2.7.13.3" evidence="2"/>
<evidence type="ECO:0000256" key="5">
    <source>
        <dbReference type="ARBA" id="ARBA00022606"/>
    </source>
</evidence>
<dbReference type="eggNOG" id="COG2202">
    <property type="taxonomic scope" value="Bacteria"/>
</dbReference>
<dbReference type="NCBIfam" id="TIGR00229">
    <property type="entry name" value="sensory_box"/>
    <property type="match status" value="4"/>
</dbReference>
<feature type="domain" description="PAS" evidence="15">
    <location>
        <begin position="36"/>
        <end position="88"/>
    </location>
</feature>
<feature type="domain" description="PAS" evidence="15">
    <location>
        <begin position="145"/>
        <end position="215"/>
    </location>
</feature>
<dbReference type="InterPro" id="IPR035965">
    <property type="entry name" value="PAS-like_dom_sf"/>
</dbReference>
<sequence>MNRVTAKRIDDASLPPLDGEGMTDPSAYGAVGIAHIDAEGTILRCNLRFAEMLGYTPEELAGVHTDAITDADEVELQVMLFREMLAGKRRSFQLNKRYIHKDGSIVWAILTVGCARNANGGVDHFVAIISDITEKHKTSQALADSEARFRATFENAAVGMALIGPDGNWLRVNQKVCDIVGYTPDELMQLTFQDLTHPDDLDIDLELLQDAVEGRRDNYSMEKRYFRKDGSLVWVKLTVGCVRAVNRDVDYFISVIEDITSDKRKDEALLRSEERFRATFENAAIGMAQVAPNGRWLNVNRKVCEILGYSEEELRHLDFQSLTYPDDLPAGLDMMEEMFADQRSSMQVEKRYIHKDGHIVWANLSVACVRNQKGEVDYMISVIDDITEKRQMRRDLTESETRFRAVQQTMPDGFMLFRSMRNEAGQIEDFICDYGNPAAGQLLSIEPEEMSGHRMLVRNSLNVDAGLFDIYCDVVDTGQTAQGELNFPFQDGSTNWFRYSVVKVDDGFAVAFSDISDAKKSEAQLRESEARFRAVQQTMPDGFMIFSSIRNEAGAIEDFYCEYGNPAAQKILSIGPDEIPGYRMLERDSNSVAFGLFDMYCDVVETGRTGQGELEFPFRDGSLRWFRYSIVKVDDGFAVAFSDISDAKAAELRLKENEARLRAFHQTAPDGFTIFHSIRNSSGEISDFRFVYANPAAQKWSGLSEEELKQSTMLAEWSALKSTGVFDKYIDVVETGNPWQGEFFYPGERRPAWYYVTAAKVDDGIAISYKDMTSQKQSEEKLREQEERARAILNSLISFVTLLTPDGIVIDVNESVLATANLSASDVIGKHFWDTYWWSHDADAREELRRSVLKAAQGARVRHDTTVRVSGDERIFVANMLAPVVDEDGLVTHVVASGFDISDRKKAEQHREMLVGELSHRVKNSLATVQTIASHTLREASDLESFRDTFVGRLMAISKCHDLLVDTTRSDADISQLVRDQVLPYARGGLERQVTMSGPPLVLGPEAAHTFGLILHELATNAAKYGALSTERGRLDISWKRGSDRDRLSAILTWVETGGPPVAPPTRRGFGSVLIEQSLTHSLGGEAEIEYRPEGLWAQFRFRKRAL</sequence>
<dbReference type="RefSeq" id="WP_051595875.1">
    <property type="nucleotide sequence ID" value="NZ_ARYH01000001.1"/>
</dbReference>
<dbReference type="PROSITE" id="PS50113">
    <property type="entry name" value="PAC"/>
    <property type="match status" value="4"/>
</dbReference>
<dbReference type="Proteomes" id="UP000027446">
    <property type="component" value="Unassembled WGS sequence"/>
</dbReference>
<dbReference type="PATRIC" id="fig|1280949.3.peg.570"/>